<keyword evidence="2" id="KW-0238">DNA-binding</keyword>
<dbReference type="PRINTS" id="PR00598">
    <property type="entry name" value="HTHMARR"/>
</dbReference>
<dbReference type="PANTHER" id="PTHR42756:SF1">
    <property type="entry name" value="TRANSCRIPTIONAL REPRESSOR OF EMRAB OPERON"/>
    <property type="match status" value="1"/>
</dbReference>
<dbReference type="InterPro" id="IPR036388">
    <property type="entry name" value="WH-like_DNA-bd_sf"/>
</dbReference>
<dbReference type="Proteomes" id="UP000681027">
    <property type="component" value="Unassembled WGS sequence"/>
</dbReference>
<dbReference type="PANTHER" id="PTHR42756">
    <property type="entry name" value="TRANSCRIPTIONAL REGULATOR, MARR"/>
    <property type="match status" value="1"/>
</dbReference>
<proteinExistence type="predicted"/>
<gene>
    <name evidence="5" type="ORF">KHA94_18560</name>
</gene>
<name>A0ABS5NWL5_9BACI</name>
<organism evidence="5 6">
    <name type="scientific">Cytobacillus citreus</name>
    <dbReference type="NCBI Taxonomy" id="2833586"/>
    <lineage>
        <taxon>Bacteria</taxon>
        <taxon>Bacillati</taxon>
        <taxon>Bacillota</taxon>
        <taxon>Bacilli</taxon>
        <taxon>Bacillales</taxon>
        <taxon>Bacillaceae</taxon>
        <taxon>Cytobacillus</taxon>
    </lineage>
</organism>
<keyword evidence="1" id="KW-0805">Transcription regulation</keyword>
<dbReference type="InterPro" id="IPR011991">
    <property type="entry name" value="ArsR-like_HTH"/>
</dbReference>
<feature type="domain" description="HTH marR-type" evidence="4">
    <location>
        <begin position="5"/>
        <end position="136"/>
    </location>
</feature>
<dbReference type="Pfam" id="PF01047">
    <property type="entry name" value="MarR"/>
    <property type="match status" value="1"/>
</dbReference>
<dbReference type="RefSeq" id="WP_213103614.1">
    <property type="nucleotide sequence ID" value="NZ_JAGYPM010000004.1"/>
</dbReference>
<evidence type="ECO:0000256" key="2">
    <source>
        <dbReference type="ARBA" id="ARBA00023125"/>
    </source>
</evidence>
<keyword evidence="6" id="KW-1185">Reference proteome</keyword>
<comment type="caution">
    <text evidence="5">The sequence shown here is derived from an EMBL/GenBank/DDBJ whole genome shotgun (WGS) entry which is preliminary data.</text>
</comment>
<evidence type="ECO:0000256" key="1">
    <source>
        <dbReference type="ARBA" id="ARBA00023015"/>
    </source>
</evidence>
<keyword evidence="3" id="KW-0804">Transcription</keyword>
<reference evidence="5 6" key="1">
    <citation type="submission" date="2021-05" db="EMBL/GenBank/DDBJ databases">
        <title>Novel Bacillus species.</title>
        <authorList>
            <person name="Liu G."/>
        </authorList>
    </citation>
    <scope>NUCLEOTIDE SEQUENCE [LARGE SCALE GENOMIC DNA]</scope>
    <source>
        <strain evidence="5 6">FJAT-49705</strain>
    </source>
</reference>
<dbReference type="CDD" id="cd00090">
    <property type="entry name" value="HTH_ARSR"/>
    <property type="match status" value="1"/>
</dbReference>
<dbReference type="SUPFAM" id="SSF46785">
    <property type="entry name" value="Winged helix' DNA-binding domain"/>
    <property type="match status" value="1"/>
</dbReference>
<dbReference type="InterPro" id="IPR036390">
    <property type="entry name" value="WH_DNA-bd_sf"/>
</dbReference>
<dbReference type="SMART" id="SM00347">
    <property type="entry name" value="HTH_MARR"/>
    <property type="match status" value="1"/>
</dbReference>
<dbReference type="Gene3D" id="1.10.10.10">
    <property type="entry name" value="Winged helix-like DNA-binding domain superfamily/Winged helix DNA-binding domain"/>
    <property type="match status" value="1"/>
</dbReference>
<evidence type="ECO:0000259" key="4">
    <source>
        <dbReference type="PROSITE" id="PS50995"/>
    </source>
</evidence>
<sequence>MKNNQSELFHHIYQFTRHFSKLLNENLVPLGLYSAQWAIIYQLKTEGSSTQKELSSYLGVEAPTMSRTLGRLEKSGWIARIPGIDKREKKIKLTDAALAEYPNWLNAVRSSEEQVLHQITDTEIVQMLDLMKRMKDNFS</sequence>
<accession>A0ABS5NWL5</accession>
<dbReference type="InterPro" id="IPR000835">
    <property type="entry name" value="HTH_MarR-typ"/>
</dbReference>
<evidence type="ECO:0000313" key="6">
    <source>
        <dbReference type="Proteomes" id="UP000681027"/>
    </source>
</evidence>
<evidence type="ECO:0000256" key="3">
    <source>
        <dbReference type="ARBA" id="ARBA00023163"/>
    </source>
</evidence>
<dbReference type="PROSITE" id="PS50995">
    <property type="entry name" value="HTH_MARR_2"/>
    <property type="match status" value="1"/>
</dbReference>
<dbReference type="EMBL" id="JAGYPM010000004">
    <property type="protein sequence ID" value="MBS4192172.1"/>
    <property type="molecule type" value="Genomic_DNA"/>
</dbReference>
<evidence type="ECO:0000313" key="5">
    <source>
        <dbReference type="EMBL" id="MBS4192172.1"/>
    </source>
</evidence>
<protein>
    <submittedName>
        <fullName evidence="5">MarR family transcriptional regulator</fullName>
    </submittedName>
</protein>